<keyword evidence="1" id="KW-0472">Membrane</keyword>
<reference evidence="3" key="2">
    <citation type="submission" date="2020-09" db="EMBL/GenBank/DDBJ databases">
        <title>Novel species in genus Aeromicrobium.</title>
        <authorList>
            <person name="Zhang G."/>
        </authorList>
    </citation>
    <scope>NUCLEOTIDE SEQUENCE</scope>
    <source>
        <strain evidence="3">SSW1-57</strain>
    </source>
</reference>
<keyword evidence="1" id="KW-0812">Transmembrane</keyword>
<evidence type="ECO:0000313" key="6">
    <source>
        <dbReference type="Proteomes" id="UP000659061"/>
    </source>
</evidence>
<organism evidence="3 6">
    <name type="scientific">Aeromicrobium tamlense</name>
    <dbReference type="NCBI Taxonomy" id="375541"/>
    <lineage>
        <taxon>Bacteria</taxon>
        <taxon>Bacillati</taxon>
        <taxon>Actinomycetota</taxon>
        <taxon>Actinomycetes</taxon>
        <taxon>Propionibacteriales</taxon>
        <taxon>Nocardioidaceae</taxon>
        <taxon>Aeromicrobium</taxon>
    </lineage>
</organism>
<accession>A0A8I0FTK0</accession>
<evidence type="ECO:0000313" key="3">
    <source>
        <dbReference type="EMBL" id="MBD1270105.1"/>
    </source>
</evidence>
<dbReference type="EMBL" id="JACBZN010000001">
    <property type="protein sequence ID" value="NYI39237.1"/>
    <property type="molecule type" value="Genomic_DNA"/>
</dbReference>
<keyword evidence="1" id="KW-1133">Transmembrane helix</keyword>
<evidence type="ECO:0000313" key="4">
    <source>
        <dbReference type="EMBL" id="NYI39237.1"/>
    </source>
</evidence>
<feature type="signal peptide" evidence="2">
    <location>
        <begin position="1"/>
        <end position="20"/>
    </location>
</feature>
<name>A0A8I0FTK0_9ACTN</name>
<keyword evidence="5" id="KW-1185">Reference proteome</keyword>
<evidence type="ECO:0000256" key="1">
    <source>
        <dbReference type="SAM" id="Phobius"/>
    </source>
</evidence>
<feature type="transmembrane region" description="Helical" evidence="1">
    <location>
        <begin position="188"/>
        <end position="210"/>
    </location>
</feature>
<dbReference type="EMBL" id="JACWMT010000001">
    <property type="protein sequence ID" value="MBD1270105.1"/>
    <property type="molecule type" value="Genomic_DNA"/>
</dbReference>
<dbReference type="Proteomes" id="UP000659061">
    <property type="component" value="Unassembled WGS sequence"/>
</dbReference>
<feature type="chain" id="PRO_5038372373" description="DUF4430 domain-containing protein" evidence="2">
    <location>
        <begin position="21"/>
        <end position="216"/>
    </location>
</feature>
<dbReference type="Proteomes" id="UP000587211">
    <property type="component" value="Unassembled WGS sequence"/>
</dbReference>
<sequence>MKSLLARLAAATLLSTGAIALPTAASAEDHGSCDAASDVPVVLEFGTLDGEDRVLCAKDAAGDTGLEVLDAVDLETEETTAAMPMVCRIEGQPTPEQEKCGNALNGPGYWAFLVAKEDQDWGYASVGLQEYEVAEGDFIALKYHLMADGETVEVAVPASVETRAAAEVTHDSAYQSDLTVIEDDDTPLAAIALPIAIAAALLVAVAAFVVGRRRRG</sequence>
<evidence type="ECO:0008006" key="7">
    <source>
        <dbReference type="Google" id="ProtNLM"/>
    </source>
</evidence>
<dbReference type="RefSeq" id="WP_179426657.1">
    <property type="nucleotide sequence ID" value="NZ_BAAAMP010000002.1"/>
</dbReference>
<reference evidence="4 5" key="1">
    <citation type="submission" date="2020-07" db="EMBL/GenBank/DDBJ databases">
        <title>Sequencing the genomes of 1000 actinobacteria strains.</title>
        <authorList>
            <person name="Klenk H.-P."/>
        </authorList>
    </citation>
    <scope>NUCLEOTIDE SEQUENCE [LARGE SCALE GENOMIC DNA]</scope>
    <source>
        <strain evidence="4 5">DSM 19087</strain>
    </source>
</reference>
<gene>
    <name evidence="4" type="ORF">BJ975_002612</name>
    <name evidence="3" type="ORF">IDH50_07675</name>
</gene>
<keyword evidence="2" id="KW-0732">Signal</keyword>
<evidence type="ECO:0000313" key="5">
    <source>
        <dbReference type="Proteomes" id="UP000587211"/>
    </source>
</evidence>
<evidence type="ECO:0000256" key="2">
    <source>
        <dbReference type="SAM" id="SignalP"/>
    </source>
</evidence>
<protein>
    <recommendedName>
        <fullName evidence="7">DUF4430 domain-containing protein</fullName>
    </recommendedName>
</protein>
<comment type="caution">
    <text evidence="3">The sequence shown here is derived from an EMBL/GenBank/DDBJ whole genome shotgun (WGS) entry which is preliminary data.</text>
</comment>
<proteinExistence type="predicted"/>
<dbReference type="AlphaFoldDB" id="A0A8I0FTK0"/>